<organism evidence="3 4">
    <name type="scientific">Olsenella profusa</name>
    <dbReference type="NCBI Taxonomy" id="138595"/>
    <lineage>
        <taxon>Bacteria</taxon>
        <taxon>Bacillati</taxon>
        <taxon>Actinomycetota</taxon>
        <taxon>Coriobacteriia</taxon>
        <taxon>Coriobacteriales</taxon>
        <taxon>Atopobiaceae</taxon>
        <taxon>Olsenella</taxon>
    </lineage>
</organism>
<dbReference type="Gene3D" id="3.90.70.10">
    <property type="entry name" value="Cysteine proteinases"/>
    <property type="match status" value="1"/>
</dbReference>
<dbReference type="Pfam" id="PF13529">
    <property type="entry name" value="Peptidase_C39_2"/>
    <property type="match status" value="1"/>
</dbReference>
<feature type="region of interest" description="Disordered" evidence="1">
    <location>
        <begin position="59"/>
        <end position="84"/>
    </location>
</feature>
<evidence type="ECO:0000259" key="2">
    <source>
        <dbReference type="Pfam" id="PF13529"/>
    </source>
</evidence>
<dbReference type="RefSeq" id="WP_239471832.1">
    <property type="nucleotide sequence ID" value="NZ_JACSNQ010000021.1"/>
</dbReference>
<dbReference type="Proteomes" id="UP000712527">
    <property type="component" value="Unassembled WGS sequence"/>
</dbReference>
<protein>
    <submittedName>
        <fullName evidence="3">C39 family peptidase</fullName>
    </submittedName>
</protein>
<dbReference type="InterPro" id="IPR039564">
    <property type="entry name" value="Peptidase_C39-like"/>
</dbReference>
<keyword evidence="4" id="KW-1185">Reference proteome</keyword>
<evidence type="ECO:0000256" key="1">
    <source>
        <dbReference type="SAM" id="MobiDB-lite"/>
    </source>
</evidence>
<feature type="domain" description="Peptidase C39-like" evidence="2">
    <location>
        <begin position="83"/>
        <end position="216"/>
    </location>
</feature>
<dbReference type="EMBL" id="JACSNQ010000021">
    <property type="protein sequence ID" value="MBM6775511.1"/>
    <property type="molecule type" value="Genomic_DNA"/>
</dbReference>
<comment type="caution">
    <text evidence="3">The sequence shown here is derived from an EMBL/GenBank/DDBJ whole genome shotgun (WGS) entry which is preliminary data.</text>
</comment>
<name>A0ABS2F3E6_9ACTN</name>
<proteinExistence type="predicted"/>
<sequence length="242" mass="25901">MRPMRRTPRPDPSRMRIAPARYARRRRRHVRAPLVLLAAAMALTVAWVTWAALSLTGEADRAGSTGSGEPAASDPRPTWRAGEVPRLYQTDPAWAELPYAGGTIAKNGCGPTCLAMAYVALTGRTDRGPAEVAAFAERGGYVADGMTTWALMTEGAAALGLSSEELPADEASVRAALADGRPVICSMRPGDFTTTGHFIVLARLDADGRVVVRDPNSAERTAQTWDLDRVLDQCANLWALSA</sequence>
<evidence type="ECO:0000313" key="3">
    <source>
        <dbReference type="EMBL" id="MBM6775511.1"/>
    </source>
</evidence>
<gene>
    <name evidence="3" type="ORF">H9X80_08170</name>
</gene>
<reference evidence="3 4" key="1">
    <citation type="journal article" date="2021" name="Sci. Rep.">
        <title>The distribution of antibiotic resistance genes in chicken gut microbiota commensals.</title>
        <authorList>
            <person name="Juricova H."/>
            <person name="Matiasovicova J."/>
            <person name="Kubasova T."/>
            <person name="Cejkova D."/>
            <person name="Rychlik I."/>
        </authorList>
    </citation>
    <scope>NUCLEOTIDE SEQUENCE [LARGE SCALE GENOMIC DNA]</scope>
    <source>
        <strain evidence="3 4">An794</strain>
    </source>
</reference>
<evidence type="ECO:0000313" key="4">
    <source>
        <dbReference type="Proteomes" id="UP000712527"/>
    </source>
</evidence>
<accession>A0ABS2F3E6</accession>